<organism evidence="2 3">
    <name type="scientific">Marmota monax</name>
    <name type="common">Woodchuck</name>
    <dbReference type="NCBI Taxonomy" id="9995"/>
    <lineage>
        <taxon>Eukaryota</taxon>
        <taxon>Metazoa</taxon>
        <taxon>Chordata</taxon>
        <taxon>Craniata</taxon>
        <taxon>Vertebrata</taxon>
        <taxon>Euteleostomi</taxon>
        <taxon>Mammalia</taxon>
        <taxon>Eutheria</taxon>
        <taxon>Euarchontoglires</taxon>
        <taxon>Glires</taxon>
        <taxon>Rodentia</taxon>
        <taxon>Sciuromorpha</taxon>
        <taxon>Sciuridae</taxon>
        <taxon>Xerinae</taxon>
        <taxon>Marmotini</taxon>
        <taxon>Marmota</taxon>
    </lineage>
</organism>
<accession>A0A5E4B989</accession>
<protein>
    <submittedName>
        <fullName evidence="2">Uncharacterized protein</fullName>
    </submittedName>
</protein>
<evidence type="ECO:0000313" key="1">
    <source>
        <dbReference type="EMBL" id="KAF7469430.1"/>
    </source>
</evidence>
<dbReference type="EMBL" id="WJEC01007650">
    <property type="protein sequence ID" value="KAF7469430.1"/>
    <property type="molecule type" value="Genomic_DNA"/>
</dbReference>
<name>A0A5E4B989_MARMO</name>
<sequence>MTNLPFSLVCCCSPQPSLSVKEAYTLGREHRCSPFLRRNAGSLPPVWARPPHRTWADTVGVTWKENAPEEQS</sequence>
<dbReference type="Proteomes" id="UP000335636">
    <property type="component" value="Unassembled WGS sequence"/>
</dbReference>
<dbReference type="EMBL" id="CABDUW010000337">
    <property type="protein sequence ID" value="VTJ66304.1"/>
    <property type="molecule type" value="Genomic_DNA"/>
</dbReference>
<proteinExistence type="predicted"/>
<gene>
    <name evidence="1" type="ORF">GHT09_019355</name>
    <name evidence="2" type="ORF">MONAX_5E045229</name>
</gene>
<dbReference type="AlphaFoldDB" id="A0A5E4B989"/>
<evidence type="ECO:0000313" key="3">
    <source>
        <dbReference type="Proteomes" id="UP000335636"/>
    </source>
</evidence>
<evidence type="ECO:0000313" key="2">
    <source>
        <dbReference type="EMBL" id="VTJ66304.1"/>
    </source>
</evidence>
<reference evidence="1" key="2">
    <citation type="submission" date="2020-08" db="EMBL/GenBank/DDBJ databases">
        <authorList>
            <person name="Shumante A."/>
            <person name="Zimin A.V."/>
            <person name="Puiu D."/>
            <person name="Salzberg S.L."/>
        </authorList>
    </citation>
    <scope>NUCLEOTIDE SEQUENCE</scope>
    <source>
        <strain evidence="1">WC2-LM</strain>
        <tissue evidence="1">Liver</tissue>
    </source>
</reference>
<dbReference type="Proteomes" id="UP000662637">
    <property type="component" value="Unassembled WGS sequence"/>
</dbReference>
<keyword evidence="3" id="KW-1185">Reference proteome</keyword>
<reference evidence="2 3" key="1">
    <citation type="submission" date="2019-04" db="EMBL/GenBank/DDBJ databases">
        <authorList>
            <person name="Alioto T."/>
            <person name="Alioto T."/>
        </authorList>
    </citation>
    <scope>NUCLEOTIDE SEQUENCE [LARGE SCALE GENOMIC DNA]</scope>
</reference>